<accession>C6XBR2</accession>
<dbReference type="RefSeq" id="WP_015831227.1">
    <property type="nucleotide sequence ID" value="NC_012969.1"/>
</dbReference>
<feature type="signal peptide" evidence="1">
    <location>
        <begin position="1"/>
        <end position="23"/>
    </location>
</feature>
<dbReference type="HOGENOM" id="CLU_121782_0_0_4"/>
<evidence type="ECO:0000256" key="1">
    <source>
        <dbReference type="SAM" id="SignalP"/>
    </source>
</evidence>
<reference evidence="3" key="1">
    <citation type="submission" date="2009-07" db="EMBL/GenBank/DDBJ databases">
        <title>Complete sequence of chromosome of Methylovorus sp. SIP3-4.</title>
        <authorList>
            <person name="Lucas S."/>
            <person name="Copeland A."/>
            <person name="Lapidus A."/>
            <person name="Glavina del Rio T."/>
            <person name="Tice H."/>
            <person name="Bruce D."/>
            <person name="Goodwin L."/>
            <person name="Pitluck S."/>
            <person name="Clum A."/>
            <person name="Larimer F."/>
            <person name="Land M."/>
            <person name="Hauser L."/>
            <person name="Kyrpides N."/>
            <person name="Mikhailova N."/>
            <person name="Kayluzhnaya M."/>
            <person name="Chistoserdova L."/>
        </authorList>
    </citation>
    <scope>NUCLEOTIDE SEQUENCE [LARGE SCALE GENOMIC DNA]</scope>
    <source>
        <strain evidence="3">SIP3-4</strain>
    </source>
</reference>
<feature type="chain" id="PRO_5002973794" description="Lysozyme inhibitor LprI N-terminal domain-containing protein" evidence="1">
    <location>
        <begin position="24"/>
        <end position="175"/>
    </location>
</feature>
<sequence precursor="true">MQTHHLIRHASLLLLLIGAVAHAAPISKPNYEAGKVRVQEAYQQEKALCDHVSGNDSEVCLEQARANRNIQLAELEAQFKGSQAAWIEAEQEKAESNYNVAKQTCQGMIEEDTKRVCMSKARGERDSAFTAIAAERMPDNRTEAQLDDALKKCSALSGNEQNACREQAKKRYGKS</sequence>
<dbReference type="OrthoDB" id="5769605at2"/>
<organism evidence="2 3">
    <name type="scientific">Methylovorus glucosotrophus (strain SIP3-4)</name>
    <dbReference type="NCBI Taxonomy" id="582744"/>
    <lineage>
        <taxon>Bacteria</taxon>
        <taxon>Pseudomonadati</taxon>
        <taxon>Pseudomonadota</taxon>
        <taxon>Betaproteobacteria</taxon>
        <taxon>Nitrosomonadales</taxon>
        <taxon>Methylophilaceae</taxon>
        <taxon>Methylovorus</taxon>
    </lineage>
</organism>
<proteinExistence type="predicted"/>
<dbReference type="KEGG" id="mei:Msip34_2795"/>
<gene>
    <name evidence="2" type="ordered locus">Msip34_2795</name>
</gene>
<evidence type="ECO:0008006" key="4">
    <source>
        <dbReference type="Google" id="ProtNLM"/>
    </source>
</evidence>
<keyword evidence="3" id="KW-1185">Reference proteome</keyword>
<dbReference type="EMBL" id="CP001674">
    <property type="protein sequence ID" value="ACT52032.1"/>
    <property type="molecule type" value="Genomic_DNA"/>
</dbReference>
<name>C6XBR2_METGS</name>
<evidence type="ECO:0000313" key="2">
    <source>
        <dbReference type="EMBL" id="ACT52032.1"/>
    </source>
</evidence>
<protein>
    <recommendedName>
        <fullName evidence="4">Lysozyme inhibitor LprI N-terminal domain-containing protein</fullName>
    </recommendedName>
</protein>
<dbReference type="STRING" id="582744.Msip34_2795"/>
<dbReference type="AlphaFoldDB" id="C6XBR2"/>
<keyword evidence="1" id="KW-0732">Signal</keyword>
<evidence type="ECO:0000313" key="3">
    <source>
        <dbReference type="Proteomes" id="UP000002743"/>
    </source>
</evidence>
<dbReference type="Proteomes" id="UP000002743">
    <property type="component" value="Chromosome"/>
</dbReference>
<reference evidence="2 3" key="2">
    <citation type="journal article" date="2011" name="J. Bacteriol.">
        <title>Genomes of three methylotrophs from a single niche uncover genetic and metabolic divergence of Methylophilaceae.</title>
        <authorList>
            <person name="Lapidus A."/>
            <person name="Clum A."/>
            <person name="Labutti K."/>
            <person name="Kaluzhnaya M.G."/>
            <person name="Lim S."/>
            <person name="Beck D.A."/>
            <person name="Glavina Del Rio T."/>
            <person name="Nolan M."/>
            <person name="Mavromatis K."/>
            <person name="Huntemann M."/>
            <person name="Lucas S."/>
            <person name="Lidstrom M.E."/>
            <person name="Ivanova N."/>
            <person name="Chistoserdova L."/>
        </authorList>
    </citation>
    <scope>NUCLEOTIDE SEQUENCE [LARGE SCALE GENOMIC DNA]</scope>
    <source>
        <strain evidence="2 3">SIP3-4</strain>
    </source>
</reference>